<dbReference type="InterPro" id="IPR014458">
    <property type="entry name" value="Unchr_Phage_P2-GpU-fusion"/>
</dbReference>
<organism evidence="2 3">
    <name type="scientific">Chitinimonas arctica</name>
    <dbReference type="NCBI Taxonomy" id="2594795"/>
    <lineage>
        <taxon>Bacteria</taxon>
        <taxon>Pseudomonadati</taxon>
        <taxon>Pseudomonadota</taxon>
        <taxon>Betaproteobacteria</taxon>
        <taxon>Neisseriales</taxon>
        <taxon>Chitinibacteraceae</taxon>
        <taxon>Chitinimonas</taxon>
    </lineage>
</organism>
<dbReference type="InterPro" id="IPR009734">
    <property type="entry name" value="Myoviridae_GpU"/>
</dbReference>
<dbReference type="AlphaFoldDB" id="A0A516S9T9"/>
<proteinExistence type="predicted"/>
<keyword evidence="3" id="KW-1185">Reference proteome</keyword>
<gene>
    <name evidence="2" type="ORF">FNU76_00340</name>
</gene>
<accession>A0A516S9T9</accession>
<dbReference type="Proteomes" id="UP000317550">
    <property type="component" value="Chromosome"/>
</dbReference>
<feature type="compositionally biased region" description="Polar residues" evidence="1">
    <location>
        <begin position="142"/>
        <end position="158"/>
    </location>
</feature>
<evidence type="ECO:0000313" key="3">
    <source>
        <dbReference type="Proteomes" id="UP000317550"/>
    </source>
</evidence>
<protein>
    <submittedName>
        <fullName evidence="2">Phage tail protein</fullName>
    </submittedName>
</protein>
<dbReference type="RefSeq" id="WP_143855840.1">
    <property type="nucleotide sequence ID" value="NZ_CP041730.1"/>
</dbReference>
<evidence type="ECO:0000313" key="2">
    <source>
        <dbReference type="EMBL" id="QDQ24915.1"/>
    </source>
</evidence>
<dbReference type="OrthoDB" id="9779267at2"/>
<sequence length="304" mass="31213">MALVQAIGQAATRAAAAAGRVSLVAAKLAQDPRQGAAILQSVGGHAVADIQAAASGLSQLRGTGQGLADTDRSAMGRAYGALDNAVAAIQDKAGRIVAAVAQAGSATQQIAKQLAEAGQALKQANTRAQQQHPLAAGPVPTATPSPTTQRAATTSPFTGATGPASHLLILTAPSGTFYFNLSTAAHDSFKRQTAYNVASQDRLTRRPALQAVSQGGETITLSGAIFTAADFGTGAPGIGQLTRLRKIGYALEPVTLTTGFGEVLGRWYLVKIDEEQAGLLSNGAPRKQSFTLEFQRYGEDYTNG</sequence>
<dbReference type="PIRSF" id="PIRSF011237">
    <property type="entry name" value="UP2"/>
    <property type="match status" value="1"/>
</dbReference>
<feature type="compositionally biased region" description="Polar residues" evidence="1">
    <location>
        <begin position="122"/>
        <end position="132"/>
    </location>
</feature>
<name>A0A516S9T9_9NEIS</name>
<evidence type="ECO:0000256" key="1">
    <source>
        <dbReference type="SAM" id="MobiDB-lite"/>
    </source>
</evidence>
<feature type="region of interest" description="Disordered" evidence="1">
    <location>
        <begin position="122"/>
        <end position="158"/>
    </location>
</feature>
<dbReference type="EMBL" id="CP041730">
    <property type="protein sequence ID" value="QDQ24915.1"/>
    <property type="molecule type" value="Genomic_DNA"/>
</dbReference>
<dbReference type="Pfam" id="PF06995">
    <property type="entry name" value="Phage_P2_GpU"/>
    <property type="match status" value="1"/>
</dbReference>
<dbReference type="KEGG" id="cari:FNU76_00340"/>
<reference evidence="3" key="1">
    <citation type="submission" date="2019-07" db="EMBL/GenBank/DDBJ databases">
        <title>Chitinimonas sp. nov., isolated from Ny-Alesund, arctica soil.</title>
        <authorList>
            <person name="Xu Q."/>
            <person name="Peng F."/>
        </authorList>
    </citation>
    <scope>NUCLEOTIDE SEQUENCE [LARGE SCALE GENOMIC DNA]</scope>
    <source>
        <strain evidence="3">R3-44</strain>
    </source>
</reference>